<dbReference type="Proteomes" id="UP000199343">
    <property type="component" value="Unassembled WGS sequence"/>
</dbReference>
<evidence type="ECO:0008006" key="4">
    <source>
        <dbReference type="Google" id="ProtNLM"/>
    </source>
</evidence>
<feature type="region of interest" description="Disordered" evidence="1">
    <location>
        <begin position="89"/>
        <end position="119"/>
    </location>
</feature>
<evidence type="ECO:0000313" key="2">
    <source>
        <dbReference type="EMBL" id="SCL73636.1"/>
    </source>
</evidence>
<gene>
    <name evidence="2" type="ORF">GA0070608_5945</name>
</gene>
<dbReference type="EMBL" id="FMIC01000002">
    <property type="protein sequence ID" value="SCL73636.1"/>
    <property type="molecule type" value="Genomic_DNA"/>
</dbReference>
<dbReference type="STRING" id="47871.GA0070608_5945"/>
<sequence>MRAVAQFGAAVAEVAQRRAEVLAKLDGEVRDATAAHELAVVVLAAVLRDDALAAELSGMDVSRVRALRRMADGAGVRERVAQLGAVVPRRRGRPRAADNSLRGGLVDDTASAAGPAAGG</sequence>
<protein>
    <recommendedName>
        <fullName evidence="4">ANTAR domain-containing protein</fullName>
    </recommendedName>
</protein>
<name>A0A1C6W538_9ACTN</name>
<dbReference type="AlphaFoldDB" id="A0A1C6W538"/>
<organism evidence="2 3">
    <name type="scientific">Micromonospora peucetia</name>
    <dbReference type="NCBI Taxonomy" id="47871"/>
    <lineage>
        <taxon>Bacteria</taxon>
        <taxon>Bacillati</taxon>
        <taxon>Actinomycetota</taxon>
        <taxon>Actinomycetes</taxon>
        <taxon>Micromonosporales</taxon>
        <taxon>Micromonosporaceae</taxon>
        <taxon>Micromonospora</taxon>
    </lineage>
</organism>
<reference evidence="2 3" key="1">
    <citation type="submission" date="2016-06" db="EMBL/GenBank/DDBJ databases">
        <authorList>
            <person name="Kjaerup R.B."/>
            <person name="Dalgaard T.S."/>
            <person name="Juul-Madsen H.R."/>
        </authorList>
    </citation>
    <scope>NUCLEOTIDE SEQUENCE [LARGE SCALE GENOMIC DNA]</scope>
    <source>
        <strain evidence="2 3">DSM 43363</strain>
    </source>
</reference>
<evidence type="ECO:0000256" key="1">
    <source>
        <dbReference type="SAM" id="MobiDB-lite"/>
    </source>
</evidence>
<evidence type="ECO:0000313" key="3">
    <source>
        <dbReference type="Proteomes" id="UP000199343"/>
    </source>
</evidence>
<proteinExistence type="predicted"/>
<accession>A0A1C6W538</accession>